<proteinExistence type="predicted"/>
<evidence type="ECO:0000256" key="1">
    <source>
        <dbReference type="PROSITE-ProRule" id="PRU00339"/>
    </source>
</evidence>
<dbReference type="SUPFAM" id="SSF48452">
    <property type="entry name" value="TPR-like"/>
    <property type="match status" value="1"/>
</dbReference>
<accession>B9XPN2</accession>
<dbReference type="SMART" id="SM00028">
    <property type="entry name" value="TPR"/>
    <property type="match status" value="3"/>
</dbReference>
<reference evidence="3 4" key="1">
    <citation type="journal article" date="2011" name="J. Bacteriol.">
        <title>Genome sequence of 'Pedosphaera parvula' Ellin514, an aerobic Verrucomicrobial isolate from pasture soil.</title>
        <authorList>
            <person name="Kant R."/>
            <person name="van Passel M.W."/>
            <person name="Sangwan P."/>
            <person name="Palva A."/>
            <person name="Lucas S."/>
            <person name="Copeland A."/>
            <person name="Lapidus A."/>
            <person name="Glavina Del Rio T."/>
            <person name="Dalin E."/>
            <person name="Tice H."/>
            <person name="Bruce D."/>
            <person name="Goodwin L."/>
            <person name="Pitluck S."/>
            <person name="Chertkov O."/>
            <person name="Larimer F.W."/>
            <person name="Land M.L."/>
            <person name="Hauser L."/>
            <person name="Brettin T.S."/>
            <person name="Detter J.C."/>
            <person name="Han S."/>
            <person name="de Vos W.M."/>
            <person name="Janssen P.H."/>
            <person name="Smidt H."/>
        </authorList>
    </citation>
    <scope>NUCLEOTIDE SEQUENCE [LARGE SCALE GENOMIC DNA]</scope>
    <source>
        <strain evidence="3 4">Ellin514</strain>
    </source>
</reference>
<dbReference type="RefSeq" id="WP_007417768.1">
    <property type="nucleotide sequence ID" value="NZ_ABOX02000048.1"/>
</dbReference>
<dbReference type="PANTHER" id="PTHR12558:SF13">
    <property type="entry name" value="CELL DIVISION CYCLE PROTEIN 27 HOMOLOG"/>
    <property type="match status" value="1"/>
</dbReference>
<name>B9XPN2_PEDPL</name>
<gene>
    <name evidence="3" type="ORF">Cflav_PD1355</name>
</gene>
<dbReference type="InterPro" id="IPR011990">
    <property type="entry name" value="TPR-like_helical_dom_sf"/>
</dbReference>
<protein>
    <submittedName>
        <fullName evidence="3">TPR repeat-containing protein</fullName>
    </submittedName>
</protein>
<sequence length="502" mass="56466" precursor="true">MNRCLLIFVAALLTAPWTFAQSNTVPLAQRHWFETRTAHFNVYSCGASQDVARISSRLEQFRDAYAQLAGAQAVASPPIAVMAFPDVKSMEPFLPLYQGKPIHLAGFFHRGSDQNLIVLALSANEDGLDVIFHEYTHLLLRHNDLIWPPWLQEGMAEIYSTFEATGRGVHIGKPIPHHLHTLTEQPLMPLGELFAVAHDSPQYNEREHQGIFYAESWLLTHYLMVGNPARKAQFSQLTKLLRQGQSAEQAFTNAFHTSLPAMEAELHHYLERQQFESLALVLSSDVSLPRNLAMRNISTVETAFHLGNELLRIGRGETAEKYFSQAHKIAPASPLPYEGLGLLAAHEHKSEAAIDFLKQAFDHGSTSFLAHYVYAQEKFRQTADSRERYTKLEKDAASAIREELEKSIAVMPSFGPAQHLLGFFEIVQGDDLASAEQHLQRAIQLEPENQSYLFSLAQAQIARNEPDAARQTLDPLRLPNVDKKLRQQAEQILAEIPRSTPK</sequence>
<keyword evidence="2" id="KW-0732">Signal</keyword>
<dbReference type="InterPro" id="IPR019734">
    <property type="entry name" value="TPR_rpt"/>
</dbReference>
<dbReference type="Proteomes" id="UP000003688">
    <property type="component" value="Unassembled WGS sequence"/>
</dbReference>
<dbReference type="Gene3D" id="1.25.40.10">
    <property type="entry name" value="Tetratricopeptide repeat domain"/>
    <property type="match status" value="1"/>
</dbReference>
<organism evidence="3 4">
    <name type="scientific">Pedosphaera parvula (strain Ellin514)</name>
    <dbReference type="NCBI Taxonomy" id="320771"/>
    <lineage>
        <taxon>Bacteria</taxon>
        <taxon>Pseudomonadati</taxon>
        <taxon>Verrucomicrobiota</taxon>
        <taxon>Pedosphaerae</taxon>
        <taxon>Pedosphaerales</taxon>
        <taxon>Pedosphaeraceae</taxon>
        <taxon>Pedosphaera</taxon>
    </lineage>
</organism>
<comment type="caution">
    <text evidence="3">The sequence shown here is derived from an EMBL/GenBank/DDBJ whole genome shotgun (WGS) entry which is preliminary data.</text>
</comment>
<dbReference type="PROSITE" id="PS50005">
    <property type="entry name" value="TPR"/>
    <property type="match status" value="1"/>
</dbReference>
<feature type="chain" id="PRO_5002895024" evidence="2">
    <location>
        <begin position="21"/>
        <end position="502"/>
    </location>
</feature>
<keyword evidence="1" id="KW-0802">TPR repeat</keyword>
<evidence type="ECO:0000256" key="2">
    <source>
        <dbReference type="SAM" id="SignalP"/>
    </source>
</evidence>
<dbReference type="Pfam" id="PF14559">
    <property type="entry name" value="TPR_19"/>
    <property type="match status" value="1"/>
</dbReference>
<evidence type="ECO:0000313" key="4">
    <source>
        <dbReference type="Proteomes" id="UP000003688"/>
    </source>
</evidence>
<evidence type="ECO:0000313" key="3">
    <source>
        <dbReference type="EMBL" id="EEF58155.1"/>
    </source>
</evidence>
<feature type="signal peptide" evidence="2">
    <location>
        <begin position="1"/>
        <end position="20"/>
    </location>
</feature>
<dbReference type="EMBL" id="ABOX02000048">
    <property type="protein sequence ID" value="EEF58155.1"/>
    <property type="molecule type" value="Genomic_DNA"/>
</dbReference>
<feature type="repeat" description="TPR" evidence="1">
    <location>
        <begin position="300"/>
        <end position="333"/>
    </location>
</feature>
<keyword evidence="4" id="KW-1185">Reference proteome</keyword>
<dbReference type="AlphaFoldDB" id="B9XPN2"/>
<dbReference type="PANTHER" id="PTHR12558">
    <property type="entry name" value="CELL DIVISION CYCLE 16,23,27"/>
    <property type="match status" value="1"/>
</dbReference>
<dbReference type="OrthoDB" id="196486at2"/>
<dbReference type="STRING" id="320771.Cflav_PD1355"/>